<dbReference type="AlphaFoldDB" id="E3Q237"/>
<keyword evidence="3" id="KW-1185">Reference proteome</keyword>
<evidence type="ECO:0000313" key="2">
    <source>
        <dbReference type="EMBL" id="EFQ25138.1"/>
    </source>
</evidence>
<gene>
    <name evidence="2" type="ORF">GLRG_00282</name>
</gene>
<accession>E3Q237</accession>
<evidence type="ECO:0000256" key="1">
    <source>
        <dbReference type="SAM" id="MobiDB-lite"/>
    </source>
</evidence>
<dbReference type="HOGENOM" id="CLU_1835016_0_0_1"/>
<feature type="compositionally biased region" description="Acidic residues" evidence="1">
    <location>
        <begin position="100"/>
        <end position="110"/>
    </location>
</feature>
<organism evidence="3">
    <name type="scientific">Colletotrichum graminicola (strain M1.001 / M2 / FGSC 10212)</name>
    <name type="common">Maize anthracnose fungus</name>
    <name type="synonym">Glomerella graminicola</name>
    <dbReference type="NCBI Taxonomy" id="645133"/>
    <lineage>
        <taxon>Eukaryota</taxon>
        <taxon>Fungi</taxon>
        <taxon>Dikarya</taxon>
        <taxon>Ascomycota</taxon>
        <taxon>Pezizomycotina</taxon>
        <taxon>Sordariomycetes</taxon>
        <taxon>Hypocreomycetidae</taxon>
        <taxon>Glomerellales</taxon>
        <taxon>Glomerellaceae</taxon>
        <taxon>Colletotrichum</taxon>
        <taxon>Colletotrichum graminicola species complex</taxon>
    </lineage>
</organism>
<dbReference type="RefSeq" id="XP_008089158.1">
    <property type="nucleotide sequence ID" value="XM_008090967.1"/>
</dbReference>
<proteinExistence type="predicted"/>
<evidence type="ECO:0000313" key="3">
    <source>
        <dbReference type="Proteomes" id="UP000008782"/>
    </source>
</evidence>
<feature type="region of interest" description="Disordered" evidence="1">
    <location>
        <begin position="74"/>
        <end position="125"/>
    </location>
</feature>
<dbReference type="GeneID" id="24405647"/>
<dbReference type="eggNOG" id="ENOG502T65I">
    <property type="taxonomic scope" value="Eukaryota"/>
</dbReference>
<name>E3Q237_COLGM</name>
<dbReference type="EMBL" id="GG697331">
    <property type="protein sequence ID" value="EFQ25138.1"/>
    <property type="molecule type" value="Genomic_DNA"/>
</dbReference>
<dbReference type="OrthoDB" id="10369042at2759"/>
<protein>
    <submittedName>
        <fullName evidence="2">Uncharacterized protein</fullName>
    </submittedName>
</protein>
<reference evidence="3" key="1">
    <citation type="journal article" date="2012" name="Nat. Genet.">
        <title>Lifestyle transitions in plant pathogenic Colletotrichum fungi deciphered by genome and transcriptome analyses.</title>
        <authorList>
            <person name="O'Connell R.J."/>
            <person name="Thon M.R."/>
            <person name="Hacquard S."/>
            <person name="Amyotte S.G."/>
            <person name="Kleemann J."/>
            <person name="Torres M.F."/>
            <person name="Damm U."/>
            <person name="Buiate E.A."/>
            <person name="Epstein L."/>
            <person name="Alkan N."/>
            <person name="Altmueller J."/>
            <person name="Alvarado-Balderrama L."/>
            <person name="Bauser C.A."/>
            <person name="Becker C."/>
            <person name="Birren B.W."/>
            <person name="Chen Z."/>
            <person name="Choi J."/>
            <person name="Crouch J.A."/>
            <person name="Duvick J.P."/>
            <person name="Farman M.A."/>
            <person name="Gan P."/>
            <person name="Heiman D."/>
            <person name="Henrissat B."/>
            <person name="Howard R.J."/>
            <person name="Kabbage M."/>
            <person name="Koch C."/>
            <person name="Kracher B."/>
            <person name="Kubo Y."/>
            <person name="Law A.D."/>
            <person name="Lebrun M.-H."/>
            <person name="Lee Y.-H."/>
            <person name="Miyara I."/>
            <person name="Moore N."/>
            <person name="Neumann U."/>
            <person name="Nordstroem K."/>
            <person name="Panaccione D.G."/>
            <person name="Panstruga R."/>
            <person name="Place M."/>
            <person name="Proctor R.H."/>
            <person name="Prusky D."/>
            <person name="Rech G."/>
            <person name="Reinhardt R."/>
            <person name="Rollins J.A."/>
            <person name="Rounsley S."/>
            <person name="Schardl C.L."/>
            <person name="Schwartz D.C."/>
            <person name="Shenoy N."/>
            <person name="Shirasu K."/>
            <person name="Sikhakolli U.R."/>
            <person name="Stueber K."/>
            <person name="Sukno S.A."/>
            <person name="Sweigard J.A."/>
            <person name="Takano Y."/>
            <person name="Takahara H."/>
            <person name="Trail F."/>
            <person name="van der Does H.C."/>
            <person name="Voll L.M."/>
            <person name="Will I."/>
            <person name="Young S."/>
            <person name="Zeng Q."/>
            <person name="Zhang J."/>
            <person name="Zhou S."/>
            <person name="Dickman M.B."/>
            <person name="Schulze-Lefert P."/>
            <person name="Ver Loren van Themaat E."/>
            <person name="Ma L.-J."/>
            <person name="Vaillancourt L.J."/>
        </authorList>
    </citation>
    <scope>NUCLEOTIDE SEQUENCE [LARGE SCALE GENOMIC DNA]</scope>
    <source>
        <strain evidence="3">M1.001 / M2 / FGSC 10212</strain>
    </source>
</reference>
<feature type="compositionally biased region" description="Basic and acidic residues" evidence="1">
    <location>
        <begin position="82"/>
        <end position="99"/>
    </location>
</feature>
<dbReference type="VEuPathDB" id="FungiDB:GLRG_00282"/>
<sequence length="140" mass="15839">MESNQGSHEQFIGISRAAFLRFRKRQQVKEYYQRSAIEAAFARLLQTASWGRSESKEERDTAVRFAEVVEYIPPTQTPVGTEEQHPCHPCRSELEKPTVNEEEAGTEAAEDDAKSLGITGDDGQDEIAKKMWSVLHPEET</sequence>
<dbReference type="Proteomes" id="UP000008782">
    <property type="component" value="Unassembled WGS sequence"/>
</dbReference>